<evidence type="ECO:0000313" key="3">
    <source>
        <dbReference type="Proteomes" id="UP000325081"/>
    </source>
</evidence>
<evidence type="ECO:0000313" key="2">
    <source>
        <dbReference type="EMBL" id="GER39574.1"/>
    </source>
</evidence>
<name>A0A5A7Q3F8_STRAF</name>
<evidence type="ECO:0000256" key="1">
    <source>
        <dbReference type="SAM" id="MobiDB-lite"/>
    </source>
</evidence>
<dbReference type="EMBL" id="BKCP01005705">
    <property type="protein sequence ID" value="GER39574.1"/>
    <property type="molecule type" value="Genomic_DNA"/>
</dbReference>
<organism evidence="2 3">
    <name type="scientific">Striga asiatica</name>
    <name type="common">Asiatic witchweed</name>
    <name type="synonym">Buchnera asiatica</name>
    <dbReference type="NCBI Taxonomy" id="4170"/>
    <lineage>
        <taxon>Eukaryota</taxon>
        <taxon>Viridiplantae</taxon>
        <taxon>Streptophyta</taxon>
        <taxon>Embryophyta</taxon>
        <taxon>Tracheophyta</taxon>
        <taxon>Spermatophyta</taxon>
        <taxon>Magnoliopsida</taxon>
        <taxon>eudicotyledons</taxon>
        <taxon>Gunneridae</taxon>
        <taxon>Pentapetalae</taxon>
        <taxon>asterids</taxon>
        <taxon>lamiids</taxon>
        <taxon>Lamiales</taxon>
        <taxon>Orobanchaceae</taxon>
        <taxon>Buchnereae</taxon>
        <taxon>Striga</taxon>
    </lineage>
</organism>
<proteinExistence type="predicted"/>
<keyword evidence="3" id="KW-1185">Reference proteome</keyword>
<dbReference type="OrthoDB" id="1835815at2759"/>
<reference evidence="3" key="1">
    <citation type="journal article" date="2019" name="Curr. Biol.">
        <title>Genome Sequence of Striga asiatica Provides Insight into the Evolution of Plant Parasitism.</title>
        <authorList>
            <person name="Yoshida S."/>
            <person name="Kim S."/>
            <person name="Wafula E.K."/>
            <person name="Tanskanen J."/>
            <person name="Kim Y.M."/>
            <person name="Honaas L."/>
            <person name="Yang Z."/>
            <person name="Spallek T."/>
            <person name="Conn C.E."/>
            <person name="Ichihashi Y."/>
            <person name="Cheong K."/>
            <person name="Cui S."/>
            <person name="Der J.P."/>
            <person name="Gundlach H."/>
            <person name="Jiao Y."/>
            <person name="Hori C."/>
            <person name="Ishida J.K."/>
            <person name="Kasahara H."/>
            <person name="Kiba T."/>
            <person name="Kim M.S."/>
            <person name="Koo N."/>
            <person name="Laohavisit A."/>
            <person name="Lee Y.H."/>
            <person name="Lumba S."/>
            <person name="McCourt P."/>
            <person name="Mortimer J.C."/>
            <person name="Mutuku J.M."/>
            <person name="Nomura T."/>
            <person name="Sasaki-Sekimoto Y."/>
            <person name="Seto Y."/>
            <person name="Wang Y."/>
            <person name="Wakatake T."/>
            <person name="Sakakibara H."/>
            <person name="Demura T."/>
            <person name="Yamaguchi S."/>
            <person name="Yoneyama K."/>
            <person name="Manabe R.I."/>
            <person name="Nelson D.C."/>
            <person name="Schulman A.H."/>
            <person name="Timko M.P."/>
            <person name="dePamphilis C.W."/>
            <person name="Choi D."/>
            <person name="Shirasu K."/>
        </authorList>
    </citation>
    <scope>NUCLEOTIDE SEQUENCE [LARGE SCALE GENOMIC DNA]</scope>
    <source>
        <strain evidence="3">cv. UVA1</strain>
    </source>
</reference>
<accession>A0A5A7Q3F8</accession>
<sequence length="232" mass="26499">MIFGKKEPNKVSAEQVFILSLITNDKPVTMLQYLKESLYDICNDTRRGPTLGHVVTKLADHFGVPVDEPKYLAKWFSERDLHHDDFLDDNTHARHVYKWKAYEAYCKANGLPWPHPSIAGTSTGPDPVDTHNGDGDDDEANVHPADDTIQPLPLGDEYAGASSHSTAPAWFTEYEAQNKARWTSFVKANDEQWAEQTRQWNEFVQTNDAHWTAHDGRWDTWTNRQYQQIGGD</sequence>
<dbReference type="Proteomes" id="UP000325081">
    <property type="component" value="Unassembled WGS sequence"/>
</dbReference>
<dbReference type="AlphaFoldDB" id="A0A5A7Q3F8"/>
<comment type="caution">
    <text evidence="2">The sequence shown here is derived from an EMBL/GenBank/DDBJ whole genome shotgun (WGS) entry which is preliminary data.</text>
</comment>
<gene>
    <name evidence="2" type="ORF">STAS_16196</name>
</gene>
<feature type="compositionally biased region" description="Basic and acidic residues" evidence="1">
    <location>
        <begin position="128"/>
        <end position="146"/>
    </location>
</feature>
<feature type="region of interest" description="Disordered" evidence="1">
    <location>
        <begin position="117"/>
        <end position="161"/>
    </location>
</feature>
<protein>
    <submittedName>
        <fullName evidence="2">Glucosamine-6-phosphate deaminase</fullName>
    </submittedName>
</protein>